<comment type="subcellular location">
    <subcellularLocation>
        <location evidence="4">Cytoplasm</location>
    </subcellularLocation>
</comment>
<name>A0A934TN27_9RHOB</name>
<dbReference type="FunFam" id="1.20.200.10:FF:000001">
    <property type="entry name" value="Fumarate hydratase, mitochondrial"/>
    <property type="match status" value="1"/>
</dbReference>
<dbReference type="FunFam" id="1.10.40.30:FF:000002">
    <property type="entry name" value="Fumarate hydratase class II"/>
    <property type="match status" value="1"/>
</dbReference>
<dbReference type="PRINTS" id="PR00149">
    <property type="entry name" value="FUMRATELYASE"/>
</dbReference>
<feature type="binding site" evidence="4">
    <location>
        <begin position="139"/>
        <end position="141"/>
    </location>
    <ligand>
        <name>substrate</name>
    </ligand>
</feature>
<dbReference type="NCBIfam" id="NF008909">
    <property type="entry name" value="PRK12273.1"/>
    <property type="match status" value="1"/>
</dbReference>
<accession>A0A934TN27</accession>
<reference evidence="7" key="2">
    <citation type="journal article" date="2020" name="Microorganisms">
        <title>Osmotic Adaptation and Compatible Solute Biosynthesis of Phototrophic Bacteria as Revealed from Genome Analyses.</title>
        <authorList>
            <person name="Imhoff J.F."/>
            <person name="Rahn T."/>
            <person name="Kunzel S."/>
            <person name="Keller A."/>
            <person name="Neulinger S.C."/>
        </authorList>
    </citation>
    <scope>NUCLEOTIDE SEQUENCE</scope>
    <source>
        <strain evidence="7">LMG 28126</strain>
    </source>
</reference>
<evidence type="ECO:0000256" key="3">
    <source>
        <dbReference type="ARBA" id="ARBA00023239"/>
    </source>
</evidence>
<comment type="pathway">
    <text evidence="4">Carbohydrate metabolism; tricarboxylic acid cycle; (S)-malate from fumarate: step 1/1.</text>
</comment>
<evidence type="ECO:0000259" key="6">
    <source>
        <dbReference type="Pfam" id="PF10415"/>
    </source>
</evidence>
<evidence type="ECO:0000313" key="7">
    <source>
        <dbReference type="EMBL" id="MBK5928083.1"/>
    </source>
</evidence>
<comment type="function">
    <text evidence="4">Involved in the TCA cycle. Catalyzes the stereospecific interconversion of fumarate to L-malate.</text>
</comment>
<feature type="binding site" evidence="4">
    <location>
        <position position="319"/>
    </location>
    <ligand>
        <name>substrate</name>
    </ligand>
</feature>
<dbReference type="CDD" id="cd01362">
    <property type="entry name" value="Fumarase_classII"/>
    <property type="match status" value="1"/>
</dbReference>
<keyword evidence="8" id="KW-1185">Reference proteome</keyword>
<dbReference type="EMBL" id="NHSD01000287">
    <property type="protein sequence ID" value="MBK5928083.1"/>
    <property type="molecule type" value="Genomic_DNA"/>
</dbReference>
<dbReference type="PANTHER" id="PTHR11444:SF1">
    <property type="entry name" value="FUMARATE HYDRATASE, MITOCHONDRIAL"/>
    <property type="match status" value="1"/>
</dbReference>
<feature type="active site" evidence="4">
    <location>
        <position position="318"/>
    </location>
</feature>
<comment type="catalytic activity">
    <reaction evidence="4">
        <text>(S)-malate = fumarate + H2O</text>
        <dbReference type="Rhea" id="RHEA:12460"/>
        <dbReference type="ChEBI" id="CHEBI:15377"/>
        <dbReference type="ChEBI" id="CHEBI:15589"/>
        <dbReference type="ChEBI" id="CHEBI:29806"/>
        <dbReference type="EC" id="4.2.1.2"/>
    </reaction>
</comment>
<feature type="binding site" evidence="4">
    <location>
        <begin position="98"/>
        <end position="100"/>
    </location>
    <ligand>
        <name>substrate</name>
    </ligand>
</feature>
<sequence>MTATRTETDSFGPLEVPADRYWGAQTQRSILNFPIGWERQPVAIVRALGVIKHACAAINMETGKLDPRLGAAIVQAATEVHEGRLDDHFPLVVWQTGSGTQSNMNANEVIANRAIEILGGVIGSKDPVHPNDHCNMGQSSNDTFPTAMHIAVARTAHDVLIPGLEKLHAALAAKSAAFDAIIKIGRTHTQDATPMTLGQEFSGYTHQVAMGLRRVRAALPAVMELAQGGTAVGTGLNTAHGWDTAVAARIADITGLPFVTAPNKFEALAAHDALVEMSGALKTVAASLFKIANDIRLLGSGPRSGLGELILPENEPGSSIMPGKVNPTQCEALTQVCAHVFGNDAAVGFAGSQGHFELNVYKPMMAYNVLQSMQLLGDAAVAFTDNCVTGIEANEERIAKLMRESLMLVTALAPTIGYDNATKVAKTAHRNGTTLREEAVALGFVDAETFDAVVRPEAMIGPSD</sequence>
<dbReference type="FunFam" id="1.10.275.10:FF:000001">
    <property type="entry name" value="Fumarate hydratase, mitochondrial"/>
    <property type="match status" value="1"/>
</dbReference>
<dbReference type="GO" id="GO:0004333">
    <property type="term" value="F:fumarate hydratase activity"/>
    <property type="evidence" value="ECO:0007669"/>
    <property type="project" value="UniProtKB-UniRule"/>
</dbReference>
<feature type="active site" description="Proton donor/acceptor" evidence="4">
    <location>
        <position position="188"/>
    </location>
</feature>
<dbReference type="Gene3D" id="1.20.200.10">
    <property type="entry name" value="Fumarase/aspartase (Central domain)"/>
    <property type="match status" value="1"/>
</dbReference>
<dbReference type="Gene3D" id="1.10.40.30">
    <property type="entry name" value="Fumarase/aspartase (C-terminal domain)"/>
    <property type="match status" value="1"/>
</dbReference>
<feature type="binding site" evidence="4">
    <location>
        <position position="187"/>
    </location>
    <ligand>
        <name>substrate</name>
    </ligand>
</feature>
<dbReference type="HAMAP" id="MF_00743">
    <property type="entry name" value="FumaraseC"/>
    <property type="match status" value="1"/>
</dbReference>
<feature type="binding site" evidence="4">
    <location>
        <begin position="324"/>
        <end position="326"/>
    </location>
    <ligand>
        <name>substrate</name>
    </ligand>
</feature>
<keyword evidence="4" id="KW-0963">Cytoplasm</keyword>
<protein>
    <recommendedName>
        <fullName evidence="4">Fumarate hydratase class II</fullName>
        <shortName evidence="4">Fumarase C</shortName>
        <ecNumber evidence="4">4.2.1.2</ecNumber>
    </recommendedName>
    <alternativeName>
        <fullName evidence="4">Aerobic fumarase</fullName>
    </alternativeName>
    <alternativeName>
        <fullName evidence="4">Iron-independent fumarase</fullName>
    </alternativeName>
</protein>
<dbReference type="GO" id="GO:0006099">
    <property type="term" value="P:tricarboxylic acid cycle"/>
    <property type="evidence" value="ECO:0007669"/>
    <property type="project" value="UniProtKB-UniRule"/>
</dbReference>
<gene>
    <name evidence="4" type="primary">fumC</name>
    <name evidence="7" type="ORF">CCR87_12220</name>
</gene>
<evidence type="ECO:0000313" key="8">
    <source>
        <dbReference type="Proteomes" id="UP000706333"/>
    </source>
</evidence>
<feature type="domain" description="Fumarate lyase N-terminal" evidence="5">
    <location>
        <begin position="13"/>
        <end position="342"/>
    </location>
</feature>
<dbReference type="SUPFAM" id="SSF48557">
    <property type="entry name" value="L-aspartase-like"/>
    <property type="match status" value="1"/>
</dbReference>
<dbReference type="Pfam" id="PF10415">
    <property type="entry name" value="FumaraseC_C"/>
    <property type="match status" value="1"/>
</dbReference>
<dbReference type="Pfam" id="PF00206">
    <property type="entry name" value="Lyase_1"/>
    <property type="match status" value="1"/>
</dbReference>
<comment type="subunit">
    <text evidence="4">Homotetramer.</text>
</comment>
<dbReference type="PANTHER" id="PTHR11444">
    <property type="entry name" value="ASPARTATEAMMONIA/ARGININOSUCCINATE/ADENYLOSUCCINATE LYASE"/>
    <property type="match status" value="1"/>
</dbReference>
<comment type="miscellaneous">
    <text evidence="4">There are 2 substrate-binding sites: the catalytic A site, and the non-catalytic B site that may play a role in the transfer of substrate or product between the active site and the solvent. Alternatively, the B site may bind allosteric effectors.</text>
</comment>
<dbReference type="InterPro" id="IPR000362">
    <property type="entry name" value="Fumarate_lyase_fam"/>
</dbReference>
<evidence type="ECO:0000259" key="5">
    <source>
        <dbReference type="Pfam" id="PF00206"/>
    </source>
</evidence>
<comment type="similarity">
    <text evidence="1 4">Belongs to the class-II fumarase/aspartase family. Fumarase subfamily.</text>
</comment>
<dbReference type="EC" id="4.2.1.2" evidence="4"/>
<evidence type="ECO:0000256" key="1">
    <source>
        <dbReference type="ARBA" id="ARBA00009084"/>
    </source>
</evidence>
<evidence type="ECO:0000256" key="4">
    <source>
        <dbReference type="HAMAP-Rule" id="MF_00743"/>
    </source>
</evidence>
<dbReference type="RefSeq" id="WP_201157835.1">
    <property type="nucleotide sequence ID" value="NZ_NHSD01000287.1"/>
</dbReference>
<comment type="caution">
    <text evidence="7">The sequence shown here is derived from an EMBL/GenBank/DDBJ whole genome shotgun (WGS) entry which is preliminary data.</text>
</comment>
<dbReference type="PROSITE" id="PS00163">
    <property type="entry name" value="FUMARATE_LYASES"/>
    <property type="match status" value="1"/>
</dbReference>
<dbReference type="NCBIfam" id="TIGR00979">
    <property type="entry name" value="fumC_II"/>
    <property type="match status" value="1"/>
</dbReference>
<keyword evidence="3 4" id="KW-0456">Lyase</keyword>
<dbReference type="InterPro" id="IPR024083">
    <property type="entry name" value="Fumarase/histidase_N"/>
</dbReference>
<dbReference type="InterPro" id="IPR005677">
    <property type="entry name" value="Fum_hydII"/>
</dbReference>
<keyword evidence="2 4" id="KW-0816">Tricarboxylic acid cycle</keyword>
<organism evidence="7 8">
    <name type="scientific">Rhodobaculum claviforme</name>
    <dbReference type="NCBI Taxonomy" id="1549854"/>
    <lineage>
        <taxon>Bacteria</taxon>
        <taxon>Pseudomonadati</taxon>
        <taxon>Pseudomonadota</taxon>
        <taxon>Alphaproteobacteria</taxon>
        <taxon>Rhodobacterales</taxon>
        <taxon>Paracoccaceae</taxon>
        <taxon>Rhodobaculum</taxon>
    </lineage>
</organism>
<dbReference type="InterPro" id="IPR020557">
    <property type="entry name" value="Fumarate_lyase_CS"/>
</dbReference>
<dbReference type="Gene3D" id="1.10.275.10">
    <property type="entry name" value="Fumarase/aspartase (N-terminal domain)"/>
    <property type="match status" value="1"/>
</dbReference>
<dbReference type="InterPro" id="IPR018951">
    <property type="entry name" value="Fumarase_C_C"/>
</dbReference>
<dbReference type="GO" id="GO:0006108">
    <property type="term" value="P:malate metabolic process"/>
    <property type="evidence" value="ECO:0007669"/>
    <property type="project" value="TreeGrafter"/>
</dbReference>
<feature type="binding site" description="in site B" evidence="4">
    <location>
        <begin position="129"/>
        <end position="132"/>
    </location>
    <ligand>
        <name>substrate</name>
    </ligand>
</feature>
<feature type="domain" description="Fumarase C C-terminal" evidence="6">
    <location>
        <begin position="408"/>
        <end position="460"/>
    </location>
</feature>
<evidence type="ECO:0000256" key="2">
    <source>
        <dbReference type="ARBA" id="ARBA00022532"/>
    </source>
</evidence>
<dbReference type="GO" id="GO:0006106">
    <property type="term" value="P:fumarate metabolic process"/>
    <property type="evidence" value="ECO:0007669"/>
    <property type="project" value="InterPro"/>
</dbReference>
<proteinExistence type="inferred from homology"/>
<dbReference type="InterPro" id="IPR022761">
    <property type="entry name" value="Fumarate_lyase_N"/>
</dbReference>
<dbReference type="AlphaFoldDB" id="A0A934TN27"/>
<dbReference type="GO" id="GO:0005737">
    <property type="term" value="C:cytoplasm"/>
    <property type="evidence" value="ECO:0007669"/>
    <property type="project" value="UniProtKB-SubCell"/>
</dbReference>
<dbReference type="Proteomes" id="UP000706333">
    <property type="component" value="Unassembled WGS sequence"/>
</dbReference>
<reference evidence="7" key="1">
    <citation type="submission" date="2017-05" db="EMBL/GenBank/DDBJ databases">
        <authorList>
            <person name="Imhoff J.F."/>
            <person name="Rahn T."/>
            <person name="Kuenzel S."/>
            <person name="Neulinger S.C."/>
        </authorList>
    </citation>
    <scope>NUCLEOTIDE SEQUENCE</scope>
    <source>
        <strain evidence="7">LMG 28126</strain>
    </source>
</reference>
<dbReference type="InterPro" id="IPR008948">
    <property type="entry name" value="L-Aspartase-like"/>
</dbReference>
<feature type="site" description="Important for catalytic activity" evidence="4">
    <location>
        <position position="331"/>
    </location>
</feature>